<gene>
    <name evidence="1" type="ORF">EIN_418110</name>
</gene>
<dbReference type="VEuPathDB" id="AmoebaDB:EIN_418110"/>
<organism evidence="1 2">
    <name type="scientific">Entamoeba invadens IP1</name>
    <dbReference type="NCBI Taxonomy" id="370355"/>
    <lineage>
        <taxon>Eukaryota</taxon>
        <taxon>Amoebozoa</taxon>
        <taxon>Evosea</taxon>
        <taxon>Archamoebae</taxon>
        <taxon>Mastigamoebida</taxon>
        <taxon>Entamoebidae</taxon>
        <taxon>Entamoeba</taxon>
    </lineage>
</organism>
<accession>A0A0A1U508</accession>
<evidence type="ECO:0000313" key="1">
    <source>
        <dbReference type="EMBL" id="ELP87962.1"/>
    </source>
</evidence>
<evidence type="ECO:0000313" key="2">
    <source>
        <dbReference type="Proteomes" id="UP000014680"/>
    </source>
</evidence>
<sequence length="182" mass="21236">METVAERKARFIEVRNNQVYESMVLIALINKKYNISLSLPNKRAVVFEQFFRIDTVWNNCECVSVKNFVRERCEEREKYEVDCGVKQKTASRRKNSNIFVETIHLLVDLVREIGFFVETRECGGKKCGFKEEYITAIYWAGRQIFDKKQMWVSGKGVLDIVKKSLADQKKIVLPLGTFGFTE</sequence>
<protein>
    <submittedName>
        <fullName evidence="1">Uncharacterized protein</fullName>
    </submittedName>
</protein>
<name>A0A0A1U508_ENTIV</name>
<dbReference type="KEGG" id="eiv:EIN_418110"/>
<reference evidence="1 2" key="1">
    <citation type="submission" date="2012-10" db="EMBL/GenBank/DDBJ databases">
        <authorList>
            <person name="Zafar N."/>
            <person name="Inman J."/>
            <person name="Hall N."/>
            <person name="Lorenzi H."/>
            <person name="Caler E."/>
        </authorList>
    </citation>
    <scope>NUCLEOTIDE SEQUENCE [LARGE SCALE GENOMIC DNA]</scope>
    <source>
        <strain evidence="1 2">IP1</strain>
    </source>
</reference>
<dbReference type="EMBL" id="KB206772">
    <property type="protein sequence ID" value="ELP87962.1"/>
    <property type="molecule type" value="Genomic_DNA"/>
</dbReference>
<dbReference type="RefSeq" id="XP_004254733.1">
    <property type="nucleotide sequence ID" value="XM_004254685.1"/>
</dbReference>
<proteinExistence type="predicted"/>
<keyword evidence="2" id="KW-1185">Reference proteome</keyword>
<dbReference type="GeneID" id="14886934"/>
<dbReference type="Proteomes" id="UP000014680">
    <property type="component" value="Unassembled WGS sequence"/>
</dbReference>
<dbReference type="AlphaFoldDB" id="A0A0A1U508"/>